<dbReference type="SUPFAM" id="SSF57959">
    <property type="entry name" value="Leucine zipper domain"/>
    <property type="match status" value="1"/>
</dbReference>
<proteinExistence type="predicted"/>
<reference evidence="3" key="1">
    <citation type="submission" date="2023-03" db="EMBL/GenBank/DDBJ databases">
        <title>Massive genome expansion in bonnet fungi (Mycena s.s.) driven by repeated elements and novel gene families across ecological guilds.</title>
        <authorList>
            <consortium name="Lawrence Berkeley National Laboratory"/>
            <person name="Harder C.B."/>
            <person name="Miyauchi S."/>
            <person name="Viragh M."/>
            <person name="Kuo A."/>
            <person name="Thoen E."/>
            <person name="Andreopoulos B."/>
            <person name="Lu D."/>
            <person name="Skrede I."/>
            <person name="Drula E."/>
            <person name="Henrissat B."/>
            <person name="Morin E."/>
            <person name="Kohler A."/>
            <person name="Barry K."/>
            <person name="LaButti K."/>
            <person name="Morin E."/>
            <person name="Salamov A."/>
            <person name="Lipzen A."/>
            <person name="Mereny Z."/>
            <person name="Hegedus B."/>
            <person name="Baldrian P."/>
            <person name="Stursova M."/>
            <person name="Weitz H."/>
            <person name="Taylor A."/>
            <person name="Grigoriev I.V."/>
            <person name="Nagy L.G."/>
            <person name="Martin F."/>
            <person name="Kauserud H."/>
        </authorList>
    </citation>
    <scope>NUCLEOTIDE SEQUENCE</scope>
    <source>
        <strain evidence="3">CBHHK173m</strain>
    </source>
</reference>
<evidence type="ECO:0000259" key="2">
    <source>
        <dbReference type="PROSITE" id="PS00036"/>
    </source>
</evidence>
<comment type="caution">
    <text evidence="3">The sequence shown here is derived from an EMBL/GenBank/DDBJ whole genome shotgun (WGS) entry which is preliminary data.</text>
</comment>
<dbReference type="Gene3D" id="3.30.160.60">
    <property type="entry name" value="Classic Zinc Finger"/>
    <property type="match status" value="1"/>
</dbReference>
<feature type="region of interest" description="Disordered" evidence="1">
    <location>
        <begin position="98"/>
        <end position="138"/>
    </location>
</feature>
<dbReference type="Pfam" id="PF07716">
    <property type="entry name" value="bZIP_2"/>
    <property type="match status" value="1"/>
</dbReference>
<dbReference type="InterPro" id="IPR004827">
    <property type="entry name" value="bZIP"/>
</dbReference>
<feature type="domain" description="BZIP" evidence="2">
    <location>
        <begin position="474"/>
        <end position="488"/>
    </location>
</feature>
<dbReference type="Proteomes" id="UP001222325">
    <property type="component" value="Unassembled WGS sequence"/>
</dbReference>
<dbReference type="PROSITE" id="PS00036">
    <property type="entry name" value="BZIP_BASIC"/>
    <property type="match status" value="1"/>
</dbReference>
<dbReference type="InterPro" id="IPR046347">
    <property type="entry name" value="bZIP_sf"/>
</dbReference>
<dbReference type="EMBL" id="JARJCN010000006">
    <property type="protein sequence ID" value="KAJ7100150.1"/>
    <property type="molecule type" value="Genomic_DNA"/>
</dbReference>
<feature type="region of interest" description="Disordered" evidence="1">
    <location>
        <begin position="157"/>
        <end position="184"/>
    </location>
</feature>
<protein>
    <recommendedName>
        <fullName evidence="2">BZIP domain-containing protein</fullName>
    </recommendedName>
</protein>
<keyword evidence="4" id="KW-1185">Reference proteome</keyword>
<dbReference type="AlphaFoldDB" id="A0AAD6XW40"/>
<organism evidence="3 4">
    <name type="scientific">Mycena belliarum</name>
    <dbReference type="NCBI Taxonomy" id="1033014"/>
    <lineage>
        <taxon>Eukaryota</taxon>
        <taxon>Fungi</taxon>
        <taxon>Dikarya</taxon>
        <taxon>Basidiomycota</taxon>
        <taxon>Agaricomycotina</taxon>
        <taxon>Agaricomycetes</taxon>
        <taxon>Agaricomycetidae</taxon>
        <taxon>Agaricales</taxon>
        <taxon>Marasmiineae</taxon>
        <taxon>Mycenaceae</taxon>
        <taxon>Mycena</taxon>
    </lineage>
</organism>
<evidence type="ECO:0000313" key="3">
    <source>
        <dbReference type="EMBL" id="KAJ7100150.1"/>
    </source>
</evidence>
<feature type="compositionally biased region" description="Polar residues" evidence="1">
    <location>
        <begin position="419"/>
        <end position="428"/>
    </location>
</feature>
<sequence length="533" mass="58195">MMNIEDTWAQSSSAQSSSSSTGASPWHMSPMLSSTANDEYDCHDFDQSQLIIDNRLRPHTSLPPSPTISPAHPSQAAIPVSSYNNYTTRRQDVRSVLNPSASFTPPSPAPRSDVFPSTPLESSLSSFPPDHHVPLNSDNTRLRTSQVFASTHDLAAHYGIPQNLPPPPRPFPHHPHHTPTRTKQSAPVFDFDSIRKNYLKMLSHKPSDNEPAAADTATVAPGAPASAEDPMQAIHDLLASPEFQTLDNFDASSPLFDDSASPLFDDPASTFDVDTYLTSPLEPPYDDFATSPADDSPFSDFLTTPVLPSASDADMLTSPLIDDVGYADNMNLFGGLSAYPTYEVSIAPKLPSTDKLYTFSPGTPALDSIDPATTVVIKAKTKTPAPVHEPPRTRRRTGATGTRKNLKPESLIPLEAPTQKRTYVTPSATSRKAMPAVFAQKKRLHSVAFSGIDDDAELGVLSPTASEAETIEYKRRQNTIAARRSRLRKAAHQLALEEEITDLRSESERWKTRAMMAADLLRSNGIPFTPWED</sequence>
<feature type="compositionally biased region" description="Low complexity" evidence="1">
    <location>
        <begin position="211"/>
        <end position="225"/>
    </location>
</feature>
<evidence type="ECO:0000313" key="4">
    <source>
        <dbReference type="Proteomes" id="UP001222325"/>
    </source>
</evidence>
<feature type="region of interest" description="Disordered" evidence="1">
    <location>
        <begin position="57"/>
        <end position="76"/>
    </location>
</feature>
<gene>
    <name evidence="3" type="ORF">B0H15DRAFT_818918</name>
</gene>
<name>A0AAD6XW40_9AGAR</name>
<accession>A0AAD6XW40</accession>
<feature type="region of interest" description="Disordered" evidence="1">
    <location>
        <begin position="381"/>
        <end position="428"/>
    </location>
</feature>
<feature type="compositionally biased region" description="Low complexity" evidence="1">
    <location>
        <begin position="9"/>
        <end position="20"/>
    </location>
</feature>
<feature type="compositionally biased region" description="Basic residues" evidence="1">
    <location>
        <begin position="171"/>
        <end position="180"/>
    </location>
</feature>
<evidence type="ECO:0000256" key="1">
    <source>
        <dbReference type="SAM" id="MobiDB-lite"/>
    </source>
</evidence>
<dbReference type="CDD" id="cd12193">
    <property type="entry name" value="bZIP_GCN4"/>
    <property type="match status" value="1"/>
</dbReference>
<feature type="region of interest" description="Disordered" evidence="1">
    <location>
        <begin position="1"/>
        <end position="40"/>
    </location>
</feature>
<dbReference type="GO" id="GO:0003700">
    <property type="term" value="F:DNA-binding transcription factor activity"/>
    <property type="evidence" value="ECO:0007669"/>
    <property type="project" value="InterPro"/>
</dbReference>
<feature type="region of interest" description="Disordered" evidence="1">
    <location>
        <begin position="205"/>
        <end position="226"/>
    </location>
</feature>